<evidence type="ECO:0000313" key="2">
    <source>
        <dbReference type="EMBL" id="MDC3416308.1"/>
    </source>
</evidence>
<organism evidence="2 3">
    <name type="scientific">Aquibacillus salsiterrae</name>
    <dbReference type="NCBI Taxonomy" id="2950439"/>
    <lineage>
        <taxon>Bacteria</taxon>
        <taxon>Bacillati</taxon>
        <taxon>Bacillota</taxon>
        <taxon>Bacilli</taxon>
        <taxon>Bacillales</taxon>
        <taxon>Bacillaceae</taxon>
        <taxon>Aquibacillus</taxon>
    </lineage>
</organism>
<comment type="caution">
    <text evidence="2">The sequence shown here is derived from an EMBL/GenBank/DDBJ whole genome shotgun (WGS) entry which is preliminary data.</text>
</comment>
<dbReference type="AlphaFoldDB" id="A0A9X3WCF2"/>
<sequence length="63" mass="7058">MQEDRVNEEVTAHPDGKREGIISDSIGKEIGIRNDASSSSKNPFHVKSLKKDEGMKRFDNSLK</sequence>
<dbReference type="RefSeq" id="WP_272445315.1">
    <property type="nucleotide sequence ID" value="NZ_JAMQKC010000003.1"/>
</dbReference>
<gene>
    <name evidence="2" type="ORF">NC799_05210</name>
</gene>
<feature type="compositionally biased region" description="Basic and acidic residues" evidence="1">
    <location>
        <begin position="49"/>
        <end position="63"/>
    </location>
</feature>
<name>A0A9X3WCF2_9BACI</name>
<proteinExistence type="predicted"/>
<evidence type="ECO:0000313" key="3">
    <source>
        <dbReference type="Proteomes" id="UP001145069"/>
    </source>
</evidence>
<keyword evidence="3" id="KW-1185">Reference proteome</keyword>
<accession>A0A9X3WCF2</accession>
<reference evidence="2" key="1">
    <citation type="submission" date="2022-06" db="EMBL/GenBank/DDBJ databases">
        <title>Aquibacillus sp. a new bacterium isolated from soil saline samples.</title>
        <authorList>
            <person name="Galisteo C."/>
            <person name="De La Haba R."/>
            <person name="Sanchez-Porro C."/>
            <person name="Ventosa A."/>
        </authorList>
    </citation>
    <scope>NUCLEOTIDE SEQUENCE</scope>
    <source>
        <strain evidence="2">3ASR75-54</strain>
    </source>
</reference>
<feature type="compositionally biased region" description="Basic and acidic residues" evidence="1">
    <location>
        <begin position="1"/>
        <end position="32"/>
    </location>
</feature>
<dbReference type="EMBL" id="JAMQKC010000003">
    <property type="protein sequence ID" value="MDC3416308.1"/>
    <property type="molecule type" value="Genomic_DNA"/>
</dbReference>
<evidence type="ECO:0000256" key="1">
    <source>
        <dbReference type="SAM" id="MobiDB-lite"/>
    </source>
</evidence>
<feature type="region of interest" description="Disordered" evidence="1">
    <location>
        <begin position="1"/>
        <end position="63"/>
    </location>
</feature>
<dbReference type="Proteomes" id="UP001145069">
    <property type="component" value="Unassembled WGS sequence"/>
</dbReference>
<protein>
    <submittedName>
        <fullName evidence="2">Uncharacterized protein</fullName>
    </submittedName>
</protein>